<dbReference type="RefSeq" id="WP_118380454.1">
    <property type="nucleotide sequence ID" value="NZ_CABJFJ010000002.1"/>
</dbReference>
<organism evidence="2 3">
    <name type="scientific">Anaerobutyricum hallii</name>
    <dbReference type="NCBI Taxonomy" id="39488"/>
    <lineage>
        <taxon>Bacteria</taxon>
        <taxon>Bacillati</taxon>
        <taxon>Bacillota</taxon>
        <taxon>Clostridia</taxon>
        <taxon>Lachnospirales</taxon>
        <taxon>Lachnospiraceae</taxon>
        <taxon>Anaerobutyricum</taxon>
    </lineage>
</organism>
<dbReference type="AlphaFoldDB" id="A0A414B8Y5"/>
<evidence type="ECO:0000313" key="3">
    <source>
        <dbReference type="Proteomes" id="UP000284621"/>
    </source>
</evidence>
<dbReference type="SUPFAM" id="SSF53756">
    <property type="entry name" value="UDP-Glycosyltransferase/glycogen phosphorylase"/>
    <property type="match status" value="1"/>
</dbReference>
<dbReference type="GO" id="GO:0016757">
    <property type="term" value="F:glycosyltransferase activity"/>
    <property type="evidence" value="ECO:0007669"/>
    <property type="project" value="InterPro"/>
</dbReference>
<dbReference type="InterPro" id="IPR050194">
    <property type="entry name" value="Glycosyltransferase_grp1"/>
</dbReference>
<dbReference type="CDD" id="cd03801">
    <property type="entry name" value="GT4_PimA-like"/>
    <property type="match status" value="1"/>
</dbReference>
<keyword evidence="3" id="KW-1185">Reference proteome</keyword>
<dbReference type="EMBL" id="QSID01000002">
    <property type="protein sequence ID" value="RHC67501.1"/>
    <property type="molecule type" value="Genomic_DNA"/>
</dbReference>
<dbReference type="InterPro" id="IPR001296">
    <property type="entry name" value="Glyco_trans_1"/>
</dbReference>
<comment type="caution">
    <text evidence="2">The sequence shown here is derived from an EMBL/GenBank/DDBJ whole genome shotgun (WGS) entry which is preliminary data.</text>
</comment>
<protein>
    <submittedName>
        <fullName evidence="2">Glycosyltransferase</fullName>
    </submittedName>
</protein>
<evidence type="ECO:0000259" key="1">
    <source>
        <dbReference type="Pfam" id="PF00534"/>
    </source>
</evidence>
<dbReference type="Proteomes" id="UP000284621">
    <property type="component" value="Unassembled WGS sequence"/>
</dbReference>
<reference evidence="2 3" key="1">
    <citation type="submission" date="2018-08" db="EMBL/GenBank/DDBJ databases">
        <title>A genome reference for cultivated species of the human gut microbiota.</title>
        <authorList>
            <person name="Zou Y."/>
            <person name="Xue W."/>
            <person name="Luo G."/>
        </authorList>
    </citation>
    <scope>NUCLEOTIDE SEQUENCE [LARGE SCALE GENOMIC DNA]</scope>
    <source>
        <strain evidence="2 3">AM34-3LB</strain>
    </source>
</reference>
<keyword evidence="2" id="KW-0808">Transferase</keyword>
<dbReference type="PANTHER" id="PTHR45947">
    <property type="entry name" value="SULFOQUINOVOSYL TRANSFERASE SQD2"/>
    <property type="match status" value="1"/>
</dbReference>
<accession>A0A414B8Y5</accession>
<sequence>MKNYNISNEPVTEVAVDINDIKDTCNEKGRNEECVFLVAGRMIYRKGLDFLFDALMRIPQETRYQVRVVGDGPELDHLRKRCKDNLNLSEHVYCMGSIPYMEMEKEYAGADVFIMPSIRETTGTVLLEAMSKGIPVIAINKFGGATLFDKNTGWLYEGNTKKEYIENLKKAILECIANPGEVTRRGKNARKKAEKYTWQEKNEKYQAIYEELLKK</sequence>
<dbReference type="Gene3D" id="3.40.50.2000">
    <property type="entry name" value="Glycogen Phosphorylase B"/>
    <property type="match status" value="2"/>
</dbReference>
<dbReference type="Pfam" id="PF00534">
    <property type="entry name" value="Glycos_transf_1"/>
    <property type="match status" value="1"/>
</dbReference>
<name>A0A414B8Y5_9FIRM</name>
<gene>
    <name evidence="2" type="ORF">DW833_02310</name>
</gene>
<evidence type="ECO:0000313" key="2">
    <source>
        <dbReference type="EMBL" id="RHC67501.1"/>
    </source>
</evidence>
<dbReference type="PANTHER" id="PTHR45947:SF3">
    <property type="entry name" value="SULFOQUINOVOSYL TRANSFERASE SQD2"/>
    <property type="match status" value="1"/>
</dbReference>
<proteinExistence type="predicted"/>
<feature type="domain" description="Glycosyl transferase family 1" evidence="1">
    <location>
        <begin position="31"/>
        <end position="191"/>
    </location>
</feature>